<dbReference type="InterPro" id="IPR029063">
    <property type="entry name" value="SAM-dependent_MTases_sf"/>
</dbReference>
<dbReference type="Proteomes" id="UP000753908">
    <property type="component" value="Unassembled WGS sequence"/>
</dbReference>
<reference evidence="1" key="1">
    <citation type="submission" date="2021-05" db="EMBL/GenBank/DDBJ databases">
        <authorList>
            <person name="Pietrasiak N."/>
            <person name="Ward R."/>
            <person name="Stajich J.E."/>
            <person name="Kurbessoian T."/>
        </authorList>
    </citation>
    <scope>NUCLEOTIDE SEQUENCE</scope>
    <source>
        <strain evidence="1">CPER-KK1</strain>
    </source>
</reference>
<dbReference type="EMBL" id="JAHHIF010000081">
    <property type="protein sequence ID" value="MBW4549064.1"/>
    <property type="molecule type" value="Genomic_DNA"/>
</dbReference>
<organism evidence="1 2">
    <name type="scientific">Symplocastrum torsivum CPER-KK1</name>
    <dbReference type="NCBI Taxonomy" id="450513"/>
    <lineage>
        <taxon>Bacteria</taxon>
        <taxon>Bacillati</taxon>
        <taxon>Cyanobacteriota</taxon>
        <taxon>Cyanophyceae</taxon>
        <taxon>Oscillatoriophycideae</taxon>
        <taxon>Oscillatoriales</taxon>
        <taxon>Microcoleaceae</taxon>
        <taxon>Symplocastrum</taxon>
    </lineage>
</organism>
<reference evidence="1" key="2">
    <citation type="journal article" date="2022" name="Microbiol. Resour. Announc.">
        <title>Metagenome Sequencing to Explore Phylogenomics of Terrestrial Cyanobacteria.</title>
        <authorList>
            <person name="Ward R.D."/>
            <person name="Stajich J.E."/>
            <person name="Johansen J.R."/>
            <person name="Huntemann M."/>
            <person name="Clum A."/>
            <person name="Foster B."/>
            <person name="Foster B."/>
            <person name="Roux S."/>
            <person name="Palaniappan K."/>
            <person name="Varghese N."/>
            <person name="Mukherjee S."/>
            <person name="Reddy T.B.K."/>
            <person name="Daum C."/>
            <person name="Copeland A."/>
            <person name="Chen I.A."/>
            <person name="Ivanova N.N."/>
            <person name="Kyrpides N.C."/>
            <person name="Shapiro N."/>
            <person name="Eloe-Fadrosh E.A."/>
            <person name="Pietrasiak N."/>
        </authorList>
    </citation>
    <scope>NUCLEOTIDE SEQUENCE</scope>
    <source>
        <strain evidence="1">CPER-KK1</strain>
    </source>
</reference>
<protein>
    <submittedName>
        <fullName evidence="1">Uncharacterized protein</fullName>
    </submittedName>
</protein>
<gene>
    <name evidence="1" type="ORF">KME25_32365</name>
</gene>
<dbReference type="Gene3D" id="3.40.50.150">
    <property type="entry name" value="Vaccinia Virus protein VP39"/>
    <property type="match status" value="1"/>
</dbReference>
<sequence>MIEDSEIALLLQAFQQLYSPPYPWLKVPEYKVGKHGLWTLDRFDENVLIHGYFTGVQPAKHNYRLKKGNTLWMSLTPMELESQSHHALAAYGHTVVMGLGMGTLLYNILAREEVTQVTVVERDSEVFELLHQIASPASWSGWEKARFVFADALEWKPDEHIDYLTVDIWSKLGDYNLRPDGQRIQANVRADKVALWGQELDFITFLAHQGYEPPPTLEQYREYIETIGIPLIESDNPDYPSYCMKAGNNAIA</sequence>
<comment type="caution">
    <text evidence="1">The sequence shown here is derived from an EMBL/GenBank/DDBJ whole genome shotgun (WGS) entry which is preliminary data.</text>
</comment>
<evidence type="ECO:0000313" key="1">
    <source>
        <dbReference type="EMBL" id="MBW4549064.1"/>
    </source>
</evidence>
<accession>A0A951PTH1</accession>
<dbReference type="SUPFAM" id="SSF53335">
    <property type="entry name" value="S-adenosyl-L-methionine-dependent methyltransferases"/>
    <property type="match status" value="1"/>
</dbReference>
<name>A0A951PTH1_9CYAN</name>
<dbReference type="AlphaFoldDB" id="A0A951PTH1"/>
<evidence type="ECO:0000313" key="2">
    <source>
        <dbReference type="Proteomes" id="UP000753908"/>
    </source>
</evidence>
<proteinExistence type="predicted"/>